<feature type="compositionally biased region" description="Basic and acidic residues" evidence="1">
    <location>
        <begin position="185"/>
        <end position="203"/>
    </location>
</feature>
<evidence type="ECO:0000313" key="2">
    <source>
        <dbReference type="EMBL" id="PIE92876.1"/>
    </source>
</evidence>
<accession>A0A2G6Q7R6</accession>
<evidence type="ECO:0000313" key="3">
    <source>
        <dbReference type="Proteomes" id="UP000228484"/>
    </source>
</evidence>
<proteinExistence type="predicted"/>
<feature type="compositionally biased region" description="Basic and acidic residues" evidence="1">
    <location>
        <begin position="217"/>
        <end position="226"/>
    </location>
</feature>
<keyword evidence="3" id="KW-1185">Reference proteome</keyword>
<dbReference type="RefSeq" id="WP_099685890.1">
    <property type="nucleotide sequence ID" value="NZ_NWUW01000024.1"/>
</dbReference>
<sequence length="243" mass="28103">MSYIEFKPTLKKVNLKPDGKKEIVLEVTDSSLRGKLDVLSEMIDTKVFISLESMQVNFNVTVNAKTNEPVTQYEVDDKGFVKEVKASFEQLEADFDIPEEKIPTREEREQADRETIDEFIISGLAPGLDDLPHDFAYIVKRKLEGESYLKLANELKISNVKLIEMIDDYRARIAPMAIKWHEWKEKQPDVAEQPKAEEKPKEETDTEEPVVPEEEQVQEKESKSSEEYEVSDEDKPFDETLED</sequence>
<gene>
    <name evidence="2" type="ORF">CO726_23860</name>
</gene>
<organism evidence="2 3">
    <name type="scientific">Bacillus fungorum</name>
    <dbReference type="NCBI Taxonomy" id="2039284"/>
    <lineage>
        <taxon>Bacteria</taxon>
        <taxon>Bacillati</taxon>
        <taxon>Bacillota</taxon>
        <taxon>Bacilli</taxon>
        <taxon>Bacillales</taxon>
        <taxon>Bacillaceae</taxon>
        <taxon>Bacillus</taxon>
    </lineage>
</organism>
<feature type="region of interest" description="Disordered" evidence="1">
    <location>
        <begin position="185"/>
        <end position="243"/>
    </location>
</feature>
<name>A0A2G6Q7R6_9BACI</name>
<feature type="compositionally biased region" description="Basic and acidic residues" evidence="1">
    <location>
        <begin position="233"/>
        <end position="243"/>
    </location>
</feature>
<dbReference type="AlphaFoldDB" id="A0A2G6Q7R6"/>
<comment type="caution">
    <text evidence="2">The sequence shown here is derived from an EMBL/GenBank/DDBJ whole genome shotgun (WGS) entry which is preliminary data.</text>
</comment>
<dbReference type="Proteomes" id="UP000228484">
    <property type="component" value="Unassembled WGS sequence"/>
</dbReference>
<dbReference type="EMBL" id="NWUW01000024">
    <property type="protein sequence ID" value="PIE92876.1"/>
    <property type="molecule type" value="Genomic_DNA"/>
</dbReference>
<protein>
    <submittedName>
        <fullName evidence="2">2-methylcitrate dehydratase</fullName>
    </submittedName>
</protein>
<reference evidence="2 3" key="1">
    <citation type="submission" date="2017-09" db="EMBL/GenBank/DDBJ databases">
        <title>Biocontrol bacteria screening and application from spent mushroom substrate.</title>
        <authorList>
            <person name="Sun X."/>
        </authorList>
    </citation>
    <scope>NUCLEOTIDE SEQUENCE [LARGE SCALE GENOMIC DNA]</scope>
    <source>
        <strain evidence="2 3">100374</strain>
    </source>
</reference>
<evidence type="ECO:0000256" key="1">
    <source>
        <dbReference type="SAM" id="MobiDB-lite"/>
    </source>
</evidence>
<feature type="compositionally biased region" description="Acidic residues" evidence="1">
    <location>
        <begin position="204"/>
        <end position="216"/>
    </location>
</feature>